<dbReference type="EMBL" id="CAJRAF010000002">
    <property type="protein sequence ID" value="CAG4999820.1"/>
    <property type="molecule type" value="Genomic_DNA"/>
</dbReference>
<comment type="caution">
    <text evidence="1">The sequence shown here is derived from an EMBL/GenBank/DDBJ whole genome shotgun (WGS) entry which is preliminary data.</text>
</comment>
<reference evidence="1" key="1">
    <citation type="submission" date="2021-04" db="EMBL/GenBank/DDBJ databases">
        <authorList>
            <person name="Rodrigo-Torres L."/>
            <person name="Arahal R. D."/>
            <person name="Lucena T."/>
        </authorList>
    </citation>
    <scope>NUCLEOTIDE SEQUENCE</scope>
    <source>
        <strain evidence="1">CECT 9275</strain>
    </source>
</reference>
<sequence>MLKILRLTPAFVGLSCGKDFPDAPTIVTGEVIDEAGAPVSGVLFILLGTKNSGLGSVSIFKETDESGINGKFHIEKVIPNDSKTTELLPADNEFYTFGLTHNIFLKKGDQYIILGNSIPIVPDKYGMTLIYRFKVVKK</sequence>
<proteinExistence type="predicted"/>
<protein>
    <submittedName>
        <fullName evidence="1">Uncharacterized protein</fullName>
    </submittedName>
</protein>
<evidence type="ECO:0000313" key="2">
    <source>
        <dbReference type="Proteomes" id="UP000680038"/>
    </source>
</evidence>
<gene>
    <name evidence="1" type="ORF">DYBT9275_02315</name>
</gene>
<name>A0A916NBS2_9BACT</name>
<accession>A0A916NBS2</accession>
<keyword evidence="2" id="KW-1185">Reference proteome</keyword>
<dbReference type="Proteomes" id="UP000680038">
    <property type="component" value="Unassembled WGS sequence"/>
</dbReference>
<organism evidence="1 2">
    <name type="scientific">Dyadobacter helix</name>
    <dbReference type="NCBI Taxonomy" id="2822344"/>
    <lineage>
        <taxon>Bacteria</taxon>
        <taxon>Pseudomonadati</taxon>
        <taxon>Bacteroidota</taxon>
        <taxon>Cytophagia</taxon>
        <taxon>Cytophagales</taxon>
        <taxon>Spirosomataceae</taxon>
        <taxon>Dyadobacter</taxon>
    </lineage>
</organism>
<evidence type="ECO:0000313" key="1">
    <source>
        <dbReference type="EMBL" id="CAG4999820.1"/>
    </source>
</evidence>
<dbReference type="AlphaFoldDB" id="A0A916NBS2"/>